<dbReference type="AlphaFoldDB" id="A0A9Q1HF25"/>
<dbReference type="GO" id="GO:0046872">
    <property type="term" value="F:metal ion binding"/>
    <property type="evidence" value="ECO:0007669"/>
    <property type="project" value="UniProtKB-KW"/>
</dbReference>
<reference evidence="4" key="1">
    <citation type="submission" date="2021-10" db="EMBL/GenBank/DDBJ databases">
        <title>Tropical sea cucumber genome reveals ecological adaptation and Cuvierian tubules defense mechanism.</title>
        <authorList>
            <person name="Chen T."/>
        </authorList>
    </citation>
    <scope>NUCLEOTIDE SEQUENCE</scope>
    <source>
        <strain evidence="4">Nanhai2018</strain>
        <tissue evidence="4">Muscle</tissue>
    </source>
</reference>
<dbReference type="PANTHER" id="PTHR23080:SF63">
    <property type="entry name" value="TICK TRANSPOSON"/>
    <property type="match status" value="1"/>
</dbReference>
<comment type="caution">
    <text evidence="4">The sequence shown here is derived from an EMBL/GenBank/DDBJ whole genome shotgun (WGS) entry which is preliminary data.</text>
</comment>
<evidence type="ECO:0000256" key="1">
    <source>
        <dbReference type="ARBA" id="ARBA00001968"/>
    </source>
</evidence>
<sequence length="124" mass="14139">MPESMKRKFKTLRCTLDCTEVFIGRPRNLELQSLTWSDYKKHNTIKFLVAIAPNGMITFVSKVWGGRATDVHITRESGFFDLVDCGDIILADRGFTSKEDLLLKQAKLEIPPPVKAANSRNQRR</sequence>
<dbReference type="OrthoDB" id="7782839at2759"/>
<feature type="domain" description="DDE Tnp4" evidence="3">
    <location>
        <begin position="16"/>
        <end position="112"/>
    </location>
</feature>
<proteinExistence type="predicted"/>
<dbReference type="Pfam" id="PF13359">
    <property type="entry name" value="DDE_Tnp_4"/>
    <property type="match status" value="1"/>
</dbReference>
<dbReference type="EMBL" id="JAIZAY010000004">
    <property type="protein sequence ID" value="KAJ8043575.1"/>
    <property type="molecule type" value="Genomic_DNA"/>
</dbReference>
<gene>
    <name evidence="4" type="ORF">HOLleu_10734</name>
</gene>
<keyword evidence="5" id="KW-1185">Reference proteome</keyword>
<evidence type="ECO:0000313" key="4">
    <source>
        <dbReference type="EMBL" id="KAJ8043575.1"/>
    </source>
</evidence>
<dbReference type="PANTHER" id="PTHR23080">
    <property type="entry name" value="THAP DOMAIN PROTEIN"/>
    <property type="match status" value="1"/>
</dbReference>
<accession>A0A9Q1HF25</accession>
<dbReference type="Proteomes" id="UP001152320">
    <property type="component" value="Chromosome 4"/>
</dbReference>
<evidence type="ECO:0000313" key="5">
    <source>
        <dbReference type="Proteomes" id="UP001152320"/>
    </source>
</evidence>
<evidence type="ECO:0000259" key="3">
    <source>
        <dbReference type="Pfam" id="PF13359"/>
    </source>
</evidence>
<comment type="cofactor">
    <cofactor evidence="1">
        <name>a divalent metal cation</name>
        <dbReference type="ChEBI" id="CHEBI:60240"/>
    </cofactor>
</comment>
<protein>
    <recommendedName>
        <fullName evidence="3">DDE Tnp4 domain-containing protein</fullName>
    </recommendedName>
</protein>
<organism evidence="4 5">
    <name type="scientific">Holothuria leucospilota</name>
    <name type="common">Black long sea cucumber</name>
    <name type="synonym">Mertensiothuria leucospilota</name>
    <dbReference type="NCBI Taxonomy" id="206669"/>
    <lineage>
        <taxon>Eukaryota</taxon>
        <taxon>Metazoa</taxon>
        <taxon>Echinodermata</taxon>
        <taxon>Eleutherozoa</taxon>
        <taxon>Echinozoa</taxon>
        <taxon>Holothuroidea</taxon>
        <taxon>Aspidochirotacea</taxon>
        <taxon>Aspidochirotida</taxon>
        <taxon>Holothuriidae</taxon>
        <taxon>Holothuria</taxon>
    </lineage>
</organism>
<dbReference type="InterPro" id="IPR027806">
    <property type="entry name" value="HARBI1_dom"/>
</dbReference>
<name>A0A9Q1HF25_HOLLE</name>
<evidence type="ECO:0000256" key="2">
    <source>
        <dbReference type="ARBA" id="ARBA00022723"/>
    </source>
</evidence>
<keyword evidence="2" id="KW-0479">Metal-binding</keyword>